<evidence type="ECO:0000313" key="10">
    <source>
        <dbReference type="EMBL" id="MFD2247553.1"/>
    </source>
</evidence>
<evidence type="ECO:0000256" key="9">
    <source>
        <dbReference type="SAM" id="Phobius"/>
    </source>
</evidence>
<evidence type="ECO:0000256" key="7">
    <source>
        <dbReference type="RuleBase" id="RU003879"/>
    </source>
</evidence>
<feature type="transmembrane region" description="Helical" evidence="9">
    <location>
        <begin position="27"/>
        <end position="47"/>
    </location>
</feature>
<gene>
    <name evidence="10" type="ORF">ACFSKP_14900</name>
</gene>
<dbReference type="EMBL" id="JBHUIM010000002">
    <property type="protein sequence ID" value="MFD2247553.1"/>
    <property type="molecule type" value="Genomic_DNA"/>
</dbReference>
<keyword evidence="6 9" id="KW-0472">Membrane</keyword>
<accession>A0ABW5CZR6</accession>
<dbReference type="InterPro" id="IPR003400">
    <property type="entry name" value="ExbD"/>
</dbReference>
<dbReference type="PANTHER" id="PTHR30558">
    <property type="entry name" value="EXBD MEMBRANE COMPONENT OF PMF-DRIVEN MACROMOLECULE IMPORT SYSTEM"/>
    <property type="match status" value="1"/>
</dbReference>
<evidence type="ECO:0000256" key="1">
    <source>
        <dbReference type="ARBA" id="ARBA00004162"/>
    </source>
</evidence>
<evidence type="ECO:0000313" key="11">
    <source>
        <dbReference type="Proteomes" id="UP001597374"/>
    </source>
</evidence>
<keyword evidence="7" id="KW-0813">Transport</keyword>
<keyword evidence="4 7" id="KW-0812">Transmembrane</keyword>
<proteinExistence type="inferred from homology"/>
<evidence type="ECO:0000256" key="6">
    <source>
        <dbReference type="ARBA" id="ARBA00023136"/>
    </source>
</evidence>
<evidence type="ECO:0000256" key="4">
    <source>
        <dbReference type="ARBA" id="ARBA00022692"/>
    </source>
</evidence>
<evidence type="ECO:0000256" key="5">
    <source>
        <dbReference type="ARBA" id="ARBA00022989"/>
    </source>
</evidence>
<reference evidence="11" key="1">
    <citation type="journal article" date="2019" name="Int. J. Syst. Evol. Microbiol.">
        <title>The Global Catalogue of Microorganisms (GCM) 10K type strain sequencing project: providing services to taxonomists for standard genome sequencing and annotation.</title>
        <authorList>
            <consortium name="The Broad Institute Genomics Platform"/>
            <consortium name="The Broad Institute Genome Sequencing Center for Infectious Disease"/>
            <person name="Wu L."/>
            <person name="Ma J."/>
        </authorList>
    </citation>
    <scope>NUCLEOTIDE SEQUENCE [LARGE SCALE GENOMIC DNA]</scope>
    <source>
        <strain evidence="11">CGMCC 4.1782</strain>
    </source>
</reference>
<name>A0ABW5CZR6_9BACT</name>
<comment type="caution">
    <text evidence="10">The sequence shown here is derived from an EMBL/GenBank/DDBJ whole genome shotgun (WGS) entry which is preliminary data.</text>
</comment>
<keyword evidence="11" id="KW-1185">Reference proteome</keyword>
<dbReference type="RefSeq" id="WP_250430526.1">
    <property type="nucleotide sequence ID" value="NZ_JALPRR010000003.1"/>
</dbReference>
<sequence length="166" mass="18359">MAQLQQKPDTGKGGRKRSNRFSSSPDMTPMVDLACLLVTFFMLTTSFHKLQTMQISMPVPGAASPVGASDALTVILGENDKLYYYYGLADDKPEMEETDLSANGIRKVLVSDKVKANPKLVVLIKAMETSRYSNLVDVFDEMKITGTKKYALVDIDEVDRKLIASK</sequence>
<evidence type="ECO:0000256" key="2">
    <source>
        <dbReference type="ARBA" id="ARBA00005811"/>
    </source>
</evidence>
<keyword evidence="5 9" id="KW-1133">Transmembrane helix</keyword>
<keyword evidence="7" id="KW-0653">Protein transport</keyword>
<dbReference type="PANTHER" id="PTHR30558:SF3">
    <property type="entry name" value="BIOPOLYMER TRANSPORT PROTEIN EXBD-RELATED"/>
    <property type="match status" value="1"/>
</dbReference>
<organism evidence="10 11">
    <name type="scientific">Pontibacter ruber</name>
    <dbReference type="NCBI Taxonomy" id="1343895"/>
    <lineage>
        <taxon>Bacteria</taxon>
        <taxon>Pseudomonadati</taxon>
        <taxon>Bacteroidota</taxon>
        <taxon>Cytophagia</taxon>
        <taxon>Cytophagales</taxon>
        <taxon>Hymenobacteraceae</taxon>
        <taxon>Pontibacter</taxon>
    </lineage>
</organism>
<comment type="similarity">
    <text evidence="2 7">Belongs to the ExbD/TolR family.</text>
</comment>
<keyword evidence="3" id="KW-1003">Cell membrane</keyword>
<evidence type="ECO:0000256" key="8">
    <source>
        <dbReference type="SAM" id="MobiDB-lite"/>
    </source>
</evidence>
<comment type="subcellular location">
    <subcellularLocation>
        <location evidence="1">Cell membrane</location>
        <topology evidence="1">Single-pass membrane protein</topology>
    </subcellularLocation>
    <subcellularLocation>
        <location evidence="7">Cell membrane</location>
        <topology evidence="7">Single-pass type II membrane protein</topology>
    </subcellularLocation>
</comment>
<dbReference type="Proteomes" id="UP001597374">
    <property type="component" value="Unassembled WGS sequence"/>
</dbReference>
<protein>
    <submittedName>
        <fullName evidence="10">ExbD/TolR family protein</fullName>
    </submittedName>
</protein>
<evidence type="ECO:0000256" key="3">
    <source>
        <dbReference type="ARBA" id="ARBA00022475"/>
    </source>
</evidence>
<feature type="region of interest" description="Disordered" evidence="8">
    <location>
        <begin position="1"/>
        <end position="25"/>
    </location>
</feature>
<dbReference type="Pfam" id="PF02472">
    <property type="entry name" value="ExbD"/>
    <property type="match status" value="1"/>
</dbReference>